<evidence type="ECO:0000313" key="7">
    <source>
        <dbReference type="Proteomes" id="UP000829685"/>
    </source>
</evidence>
<dbReference type="PANTHER" id="PTHR11474">
    <property type="entry name" value="TYROSINASE FAMILY MEMBER"/>
    <property type="match status" value="1"/>
</dbReference>
<feature type="chain" id="PRO_5040227322" description="Tyrosinase copper-binding domain-containing protein" evidence="3">
    <location>
        <begin position="21"/>
        <end position="384"/>
    </location>
</feature>
<dbReference type="EMBL" id="JAFIMR010000002">
    <property type="protein sequence ID" value="KAI1880561.1"/>
    <property type="molecule type" value="Genomic_DNA"/>
</dbReference>
<dbReference type="Pfam" id="PF00264">
    <property type="entry name" value="Tyrosinase"/>
    <property type="match status" value="1"/>
</dbReference>
<sequence length="384" mass="42449">MGLLSYTIKLAIAVLPMVDALGGCTSNQRKSWSSLTDDEKSEFIQAELCLMNSVPQLFTEWAENRYDEIIYTHVIQASVIHNVGAFLPWHRLYVRAHEILLQNECGYSGAQPYWDELADVDNMTASVIFDNEVGFGGDSDGSCISTGPFANYTSHVNADGVGMSDCITRNFRAETFEDGASQDQIDTCLDTGNYDDANDCYSGSLHNAGHGGIGGKMGNVVASPTDPIFFLHHANLDRLWWNWQLEDLDTRLTEIGGDNYPNAQLLQIEGIEYPGAEITDYFGDDGNVTTLNHNLWMVGLISNYTIGDVMDLQGNINPNVNIAHSETETLANLTAAEHVFNKDTFKTIMAVFEIVCTIKMPLQMAIPVMIAMHQKENIRPALSL</sequence>
<evidence type="ECO:0000259" key="4">
    <source>
        <dbReference type="PROSITE" id="PS00497"/>
    </source>
</evidence>
<name>A0A9P9WWM5_9PEZI</name>
<dbReference type="InterPro" id="IPR002227">
    <property type="entry name" value="Tyrosinase_Cu-bd"/>
</dbReference>
<dbReference type="GO" id="GO:0016491">
    <property type="term" value="F:oxidoreductase activity"/>
    <property type="evidence" value="ECO:0007669"/>
    <property type="project" value="InterPro"/>
</dbReference>
<protein>
    <recommendedName>
        <fullName evidence="4 5">Tyrosinase copper-binding domain-containing protein</fullName>
    </recommendedName>
</protein>
<evidence type="ECO:0000256" key="3">
    <source>
        <dbReference type="SAM" id="SignalP"/>
    </source>
</evidence>
<dbReference type="InterPro" id="IPR008922">
    <property type="entry name" value="Di-copper_centre_dom_sf"/>
</dbReference>
<dbReference type="PROSITE" id="PS00498">
    <property type="entry name" value="TYROSINASE_2"/>
    <property type="match status" value="1"/>
</dbReference>
<dbReference type="PRINTS" id="PR00092">
    <property type="entry name" value="TYROSINASE"/>
</dbReference>
<organism evidence="6 7">
    <name type="scientific">Neoarthrinium moseri</name>
    <dbReference type="NCBI Taxonomy" id="1658444"/>
    <lineage>
        <taxon>Eukaryota</taxon>
        <taxon>Fungi</taxon>
        <taxon>Dikarya</taxon>
        <taxon>Ascomycota</taxon>
        <taxon>Pezizomycotina</taxon>
        <taxon>Sordariomycetes</taxon>
        <taxon>Xylariomycetidae</taxon>
        <taxon>Amphisphaeriales</taxon>
        <taxon>Apiosporaceae</taxon>
        <taxon>Neoarthrinium</taxon>
    </lineage>
</organism>
<feature type="signal peptide" evidence="3">
    <location>
        <begin position="1"/>
        <end position="20"/>
    </location>
</feature>
<dbReference type="Gene3D" id="1.10.1280.10">
    <property type="entry name" value="Di-copper center containing domain from catechol oxidase"/>
    <property type="match status" value="1"/>
</dbReference>
<accession>A0A9P9WWM5</accession>
<keyword evidence="3" id="KW-0732">Signal</keyword>
<evidence type="ECO:0000256" key="2">
    <source>
        <dbReference type="ARBA" id="ARBA00023008"/>
    </source>
</evidence>
<dbReference type="AlphaFoldDB" id="A0A9P9WWM5"/>
<evidence type="ECO:0000313" key="6">
    <source>
        <dbReference type="EMBL" id="KAI1880561.1"/>
    </source>
</evidence>
<dbReference type="GO" id="GO:0046872">
    <property type="term" value="F:metal ion binding"/>
    <property type="evidence" value="ECO:0007669"/>
    <property type="project" value="UniProtKB-KW"/>
</dbReference>
<feature type="domain" description="Tyrosinase copper-binding" evidence="5">
    <location>
        <begin position="226"/>
        <end position="237"/>
    </location>
</feature>
<dbReference type="PANTHER" id="PTHR11474:SF126">
    <property type="entry name" value="TYROSINASE-LIKE PROTEIN TYR-1-RELATED"/>
    <property type="match status" value="1"/>
</dbReference>
<dbReference type="PROSITE" id="PS00497">
    <property type="entry name" value="TYROSINASE_1"/>
    <property type="match status" value="1"/>
</dbReference>
<dbReference type="SUPFAM" id="SSF48056">
    <property type="entry name" value="Di-copper centre-containing domain"/>
    <property type="match status" value="1"/>
</dbReference>
<proteinExistence type="predicted"/>
<keyword evidence="1" id="KW-0479">Metal-binding</keyword>
<keyword evidence="7" id="KW-1185">Reference proteome</keyword>
<gene>
    <name evidence="6" type="ORF">JX265_000801</name>
</gene>
<evidence type="ECO:0000259" key="5">
    <source>
        <dbReference type="PROSITE" id="PS00498"/>
    </source>
</evidence>
<comment type="caution">
    <text evidence="6">The sequence shown here is derived from an EMBL/GenBank/DDBJ whole genome shotgun (WGS) entry which is preliminary data.</text>
</comment>
<dbReference type="Proteomes" id="UP000829685">
    <property type="component" value="Unassembled WGS sequence"/>
</dbReference>
<reference evidence="6" key="1">
    <citation type="submission" date="2021-03" db="EMBL/GenBank/DDBJ databases">
        <title>Revisited historic fungal species revealed as producer of novel bioactive compounds through whole genome sequencing and comparative genomics.</title>
        <authorList>
            <person name="Vignolle G.A."/>
            <person name="Hochenegger N."/>
            <person name="Mach R.L."/>
            <person name="Mach-Aigner A.R."/>
            <person name="Javad Rahimi M."/>
            <person name="Salim K.A."/>
            <person name="Chan C.M."/>
            <person name="Lim L.B.L."/>
            <person name="Cai F."/>
            <person name="Druzhinina I.S."/>
            <person name="U'Ren J.M."/>
            <person name="Derntl C."/>
        </authorList>
    </citation>
    <scope>NUCLEOTIDE SEQUENCE</scope>
    <source>
        <strain evidence="6">TUCIM 5799</strain>
    </source>
</reference>
<feature type="domain" description="Tyrosinase copper-binding" evidence="4">
    <location>
        <begin position="81"/>
        <end position="98"/>
    </location>
</feature>
<evidence type="ECO:0000256" key="1">
    <source>
        <dbReference type="ARBA" id="ARBA00022723"/>
    </source>
</evidence>
<keyword evidence="2" id="KW-0186">Copper</keyword>
<dbReference type="InterPro" id="IPR050316">
    <property type="entry name" value="Tyrosinase/Hemocyanin"/>
</dbReference>